<accession>A0ACB0YLV7</accession>
<keyword evidence="2" id="KW-1185">Reference proteome</keyword>
<sequence length="65" mass="7071">MGVSAVLSAPVMFVLTDIHFSCVEEISEIASETYSSSNSKELNNLRVSEWNCDKLTVSGGRGKVF</sequence>
<comment type="caution">
    <text evidence="1">The sequence shown here is derived from an EMBL/GenBank/DDBJ whole genome shotgun (WGS) entry which is preliminary data.</text>
</comment>
<protein>
    <submittedName>
        <fullName evidence="1">Uncharacterized protein</fullName>
    </submittedName>
</protein>
<organism evidence="1 2">
    <name type="scientific">Meloidogyne enterolobii</name>
    <name type="common">Root-knot nematode worm</name>
    <name type="synonym">Meloidogyne mayaguensis</name>
    <dbReference type="NCBI Taxonomy" id="390850"/>
    <lineage>
        <taxon>Eukaryota</taxon>
        <taxon>Metazoa</taxon>
        <taxon>Ecdysozoa</taxon>
        <taxon>Nematoda</taxon>
        <taxon>Chromadorea</taxon>
        <taxon>Rhabditida</taxon>
        <taxon>Tylenchina</taxon>
        <taxon>Tylenchomorpha</taxon>
        <taxon>Tylenchoidea</taxon>
        <taxon>Meloidogynidae</taxon>
        <taxon>Meloidogyninae</taxon>
        <taxon>Meloidogyne</taxon>
    </lineage>
</organism>
<reference evidence="1" key="1">
    <citation type="submission" date="2023-11" db="EMBL/GenBank/DDBJ databases">
        <authorList>
            <person name="Poullet M."/>
        </authorList>
    </citation>
    <scope>NUCLEOTIDE SEQUENCE</scope>
    <source>
        <strain evidence="1">E1834</strain>
    </source>
</reference>
<gene>
    <name evidence="1" type="ORF">MENTE1834_LOCUS13826</name>
</gene>
<evidence type="ECO:0000313" key="1">
    <source>
        <dbReference type="EMBL" id="CAK5052223.1"/>
    </source>
</evidence>
<evidence type="ECO:0000313" key="2">
    <source>
        <dbReference type="Proteomes" id="UP001497535"/>
    </source>
</evidence>
<dbReference type="Proteomes" id="UP001497535">
    <property type="component" value="Unassembled WGS sequence"/>
</dbReference>
<proteinExistence type="predicted"/>
<dbReference type="EMBL" id="CAVMJV010000014">
    <property type="protein sequence ID" value="CAK5052223.1"/>
    <property type="molecule type" value="Genomic_DNA"/>
</dbReference>
<name>A0ACB0YLV7_MELEN</name>